<dbReference type="RefSeq" id="WP_142103963.1">
    <property type="nucleotide sequence ID" value="NZ_VFPH01000002.1"/>
</dbReference>
<dbReference type="SUPFAM" id="SSF53850">
    <property type="entry name" value="Periplasmic binding protein-like II"/>
    <property type="match status" value="1"/>
</dbReference>
<keyword evidence="2" id="KW-1185">Reference proteome</keyword>
<name>A0A543FTL0_9PSEU</name>
<protein>
    <submittedName>
        <fullName evidence="1">4,5-dihydroxyphthalate decarboxylase</fullName>
    </submittedName>
</protein>
<dbReference type="Proteomes" id="UP000319818">
    <property type="component" value="Unassembled WGS sequence"/>
</dbReference>
<reference evidence="1 2" key="1">
    <citation type="submission" date="2019-06" db="EMBL/GenBank/DDBJ databases">
        <title>Sequencing the genomes of 1000 actinobacteria strains.</title>
        <authorList>
            <person name="Klenk H.-P."/>
        </authorList>
    </citation>
    <scope>NUCLEOTIDE SEQUENCE [LARGE SCALE GENOMIC DNA]</scope>
    <source>
        <strain evidence="1 2">DSM 45511</strain>
    </source>
</reference>
<comment type="caution">
    <text evidence="1">The sequence shown here is derived from an EMBL/GenBank/DDBJ whole genome shotgun (WGS) entry which is preliminary data.</text>
</comment>
<dbReference type="OrthoDB" id="3805543at2"/>
<proteinExistence type="predicted"/>
<organism evidence="1 2">
    <name type="scientific">Pseudonocardia cypriaca</name>
    <dbReference type="NCBI Taxonomy" id="882449"/>
    <lineage>
        <taxon>Bacteria</taxon>
        <taxon>Bacillati</taxon>
        <taxon>Actinomycetota</taxon>
        <taxon>Actinomycetes</taxon>
        <taxon>Pseudonocardiales</taxon>
        <taxon>Pseudonocardiaceae</taxon>
        <taxon>Pseudonocardia</taxon>
    </lineage>
</organism>
<evidence type="ECO:0000313" key="2">
    <source>
        <dbReference type="Proteomes" id="UP000319818"/>
    </source>
</evidence>
<dbReference type="Gene3D" id="3.40.190.10">
    <property type="entry name" value="Periplasmic binding protein-like II"/>
    <property type="match status" value="3"/>
</dbReference>
<gene>
    <name evidence="1" type="ORF">FB388_4285</name>
</gene>
<evidence type="ECO:0000313" key="1">
    <source>
        <dbReference type="EMBL" id="TQM37084.1"/>
    </source>
</evidence>
<accession>A0A543FTL0</accession>
<dbReference type="AlphaFoldDB" id="A0A543FTL0"/>
<sequence>MQEPGPVLRTVTRTQGANEALKSGEVTPHGFHFEFEEVRVLVSAFRRMVRELEYDVSEMALTTYLVAKEHGVEFTALPVFLARGLHHGVIQVASAGGIRHPKDLEGRRVGVDRGYTVTTGVWARAILRDEYGVDLDKITWVLSGDEHVAEYRPPANVVPVKPPRSLEDLLRGGKLAAVLGARIPAPDVVPLIPNATEAALTALRERGLYPINHLVVVRDDVLRQHPDIAADVFDAFARAKQLYVERLSNGKIESPDANDRLYRQVFELTGADPLPYGIDPNREVLERLVRTCVDQKILSRPVELETVFAASTLRLEA</sequence>
<dbReference type="EMBL" id="VFPH01000002">
    <property type="protein sequence ID" value="TQM37084.1"/>
    <property type="molecule type" value="Genomic_DNA"/>
</dbReference>